<accession>A0A933GMJ9</accession>
<gene>
    <name evidence="2" type="ORF">HY730_09935</name>
</gene>
<dbReference type="PANTHER" id="PTHR42685:SF22">
    <property type="entry name" value="CONDITIONED MEDIUM FACTOR RECEPTOR 1"/>
    <property type="match status" value="1"/>
</dbReference>
<evidence type="ECO:0000313" key="3">
    <source>
        <dbReference type="Proteomes" id="UP000772181"/>
    </source>
</evidence>
<sequence length="580" mass="65581">MKFDNQELVLKDGHRVAIIGGGPGGSSCAIKLLRESKKRGLHLEVLVLEGKDFDFHYNQCVGVLSPPIERLLKDGLEIELPENLINRKIFGYRLHSYNNHILLVGSNGHEPTYTIRRIEFDRFLLETAASLGAKIIRCRVDHVEFLKNSHHDEVRIYHEGGFLKADIAVGAFGLDETMLLAWEKATKNAGGYQRPRKVLTSFITKIPIEETYLDRKLGSMICAFLLPTTIPGIEFGAITPKKGEMIVNVAGEKISSIHLDAFLSQPEVKKYLPELDLDKIEIFRGHFPTAPAKNVYGHRYVTIGDATGWVRPFKGKGINTAIFTGIQAAETMLKFGISGEAFKNYEMSCKALLDDYLYGAFVRHLCKFGSRLFLPLFIELAKVDPLAYEALFNSVSGHDSYKNILHHLPKWSLIQKFFTAFIKSKLPIKKSRSIKMENIKVRQLLPSDINSVIEIDKKITEKQNEGYWEAKLANYLSREPGACFAALDGDRVIGFVLGDIRGWEYAVPFSGWLEVIGVDPEYRGLQVGKLLIDTLFAYFQSKEVKAVHTMVNWNEGDLVDYFRAHGFERGEYINLTKKLD</sequence>
<dbReference type="SUPFAM" id="SSF51905">
    <property type="entry name" value="FAD/NAD(P)-binding domain"/>
    <property type="match status" value="1"/>
</dbReference>
<dbReference type="EMBL" id="JACQWF010000428">
    <property type="protein sequence ID" value="MBI4596673.1"/>
    <property type="molecule type" value="Genomic_DNA"/>
</dbReference>
<dbReference type="InterPro" id="IPR016181">
    <property type="entry name" value="Acyl_CoA_acyltransferase"/>
</dbReference>
<dbReference type="PROSITE" id="PS51186">
    <property type="entry name" value="GNAT"/>
    <property type="match status" value="1"/>
</dbReference>
<dbReference type="InterPro" id="IPR000182">
    <property type="entry name" value="GNAT_dom"/>
</dbReference>
<comment type="caution">
    <text evidence="2">The sequence shown here is derived from an EMBL/GenBank/DDBJ whole genome shotgun (WGS) entry which is preliminary data.</text>
</comment>
<proteinExistence type="predicted"/>
<dbReference type="InterPro" id="IPR036188">
    <property type="entry name" value="FAD/NAD-bd_sf"/>
</dbReference>
<dbReference type="Proteomes" id="UP000772181">
    <property type="component" value="Unassembled WGS sequence"/>
</dbReference>
<dbReference type="InterPro" id="IPR050407">
    <property type="entry name" value="Geranylgeranyl_reductase"/>
</dbReference>
<evidence type="ECO:0000313" key="2">
    <source>
        <dbReference type="EMBL" id="MBI4596673.1"/>
    </source>
</evidence>
<dbReference type="PROSITE" id="PS51257">
    <property type="entry name" value="PROKAR_LIPOPROTEIN"/>
    <property type="match status" value="1"/>
</dbReference>
<dbReference type="CDD" id="cd04301">
    <property type="entry name" value="NAT_SF"/>
    <property type="match status" value="1"/>
</dbReference>
<dbReference type="AlphaFoldDB" id="A0A933GMJ9"/>
<reference evidence="2" key="1">
    <citation type="submission" date="2020-07" db="EMBL/GenBank/DDBJ databases">
        <title>Huge and variable diversity of episymbiotic CPR bacteria and DPANN archaea in groundwater ecosystems.</title>
        <authorList>
            <person name="He C.Y."/>
            <person name="Keren R."/>
            <person name="Whittaker M."/>
            <person name="Farag I.F."/>
            <person name="Doudna J."/>
            <person name="Cate J.H.D."/>
            <person name="Banfield J.F."/>
        </authorList>
    </citation>
    <scope>NUCLEOTIDE SEQUENCE</scope>
    <source>
        <strain evidence="2">NC_groundwater_1482_Ag_S-0.65um_47_24</strain>
    </source>
</reference>
<dbReference type="GO" id="GO:0016747">
    <property type="term" value="F:acyltransferase activity, transferring groups other than amino-acyl groups"/>
    <property type="evidence" value="ECO:0007669"/>
    <property type="project" value="InterPro"/>
</dbReference>
<dbReference type="SUPFAM" id="SSF55729">
    <property type="entry name" value="Acyl-CoA N-acyltransferases (Nat)"/>
    <property type="match status" value="1"/>
</dbReference>
<name>A0A933GMJ9_UNCTE</name>
<dbReference type="Pfam" id="PF00583">
    <property type="entry name" value="Acetyltransf_1"/>
    <property type="match status" value="1"/>
</dbReference>
<evidence type="ECO:0000259" key="1">
    <source>
        <dbReference type="PROSITE" id="PS51186"/>
    </source>
</evidence>
<dbReference type="PANTHER" id="PTHR42685">
    <property type="entry name" value="GERANYLGERANYL DIPHOSPHATE REDUCTASE"/>
    <property type="match status" value="1"/>
</dbReference>
<dbReference type="Gene3D" id="3.50.50.60">
    <property type="entry name" value="FAD/NAD(P)-binding domain"/>
    <property type="match status" value="1"/>
</dbReference>
<protein>
    <submittedName>
        <fullName evidence="2">GNAT family N-acetyltransferase</fullName>
    </submittedName>
</protein>
<dbReference type="Gene3D" id="3.40.630.30">
    <property type="match status" value="1"/>
</dbReference>
<organism evidence="2 3">
    <name type="scientific">Tectimicrobiota bacterium</name>
    <dbReference type="NCBI Taxonomy" id="2528274"/>
    <lineage>
        <taxon>Bacteria</taxon>
        <taxon>Pseudomonadati</taxon>
        <taxon>Nitrospinota/Tectimicrobiota group</taxon>
        <taxon>Candidatus Tectimicrobiota</taxon>
    </lineage>
</organism>
<feature type="domain" description="N-acetyltransferase" evidence="1">
    <location>
        <begin position="439"/>
        <end position="580"/>
    </location>
</feature>